<reference evidence="1" key="1">
    <citation type="thesis" date="2020" institute="ProQuest LLC" country="789 East Eisenhower Parkway, Ann Arbor, MI, USA">
        <title>Comparative Genomics and Chromosome Evolution.</title>
        <authorList>
            <person name="Mudd A.B."/>
        </authorList>
    </citation>
    <scope>NUCLEOTIDE SEQUENCE</scope>
    <source>
        <strain evidence="1">1538</strain>
        <tissue evidence="1">Blood</tissue>
    </source>
</reference>
<evidence type="ECO:0000313" key="2">
    <source>
        <dbReference type="Proteomes" id="UP001181693"/>
    </source>
</evidence>
<comment type="caution">
    <text evidence="1">The sequence shown here is derived from an EMBL/GenBank/DDBJ whole genome shotgun (WGS) entry which is preliminary data.</text>
</comment>
<protein>
    <submittedName>
        <fullName evidence="1">Uncharacterized protein</fullName>
    </submittedName>
</protein>
<dbReference type="EMBL" id="DYDO01000007">
    <property type="protein sequence ID" value="DBA21332.1"/>
    <property type="molecule type" value="Genomic_DNA"/>
</dbReference>
<dbReference type="Proteomes" id="UP001181693">
    <property type="component" value="Unassembled WGS sequence"/>
</dbReference>
<organism evidence="1 2">
    <name type="scientific">Pyxicephalus adspersus</name>
    <name type="common">African bullfrog</name>
    <dbReference type="NCBI Taxonomy" id="30357"/>
    <lineage>
        <taxon>Eukaryota</taxon>
        <taxon>Metazoa</taxon>
        <taxon>Chordata</taxon>
        <taxon>Craniata</taxon>
        <taxon>Vertebrata</taxon>
        <taxon>Euteleostomi</taxon>
        <taxon>Amphibia</taxon>
        <taxon>Batrachia</taxon>
        <taxon>Anura</taxon>
        <taxon>Neobatrachia</taxon>
        <taxon>Ranoidea</taxon>
        <taxon>Pyxicephalidae</taxon>
        <taxon>Pyxicephalinae</taxon>
        <taxon>Pyxicephalus</taxon>
    </lineage>
</organism>
<evidence type="ECO:0000313" key="1">
    <source>
        <dbReference type="EMBL" id="DBA21332.1"/>
    </source>
</evidence>
<dbReference type="AlphaFoldDB" id="A0AAV3AAT5"/>
<keyword evidence="2" id="KW-1185">Reference proteome</keyword>
<accession>A0AAV3AAT5</accession>
<proteinExistence type="predicted"/>
<sequence length="81" mass="8903">MLGLSNSFSNRYKSNEIEQKAESYDPLDAPFLVQVFLAMLYIKAQQRALTVCKVQALLAAAMFSNLLTTVFTCTGGLPGRP</sequence>
<name>A0AAV3AAT5_PYXAD</name>
<gene>
    <name evidence="1" type="ORF">GDO54_017989</name>
</gene>